<gene>
    <name evidence="2" type="ORF">ACFYTF_26565</name>
</gene>
<keyword evidence="3" id="KW-1185">Reference proteome</keyword>
<organism evidence="2 3">
    <name type="scientific">Nocardia thailandica</name>
    <dbReference type="NCBI Taxonomy" id="257275"/>
    <lineage>
        <taxon>Bacteria</taxon>
        <taxon>Bacillati</taxon>
        <taxon>Actinomycetota</taxon>
        <taxon>Actinomycetes</taxon>
        <taxon>Mycobacteriales</taxon>
        <taxon>Nocardiaceae</taxon>
        <taxon>Nocardia</taxon>
    </lineage>
</organism>
<protein>
    <submittedName>
        <fullName evidence="2">Uncharacterized protein</fullName>
    </submittedName>
</protein>
<sequence>MSVRQHLTYTDELLADGTVHRRYSDGRREWRSRGAGFVSWRDDRGADGRDEPLGTRLVKRVYGNGAVVYGRECGYGRTLWGDGVLTVNRSSFGGRVGTILAGVAGGALLGGLVMPPAFLSPDEEEELRRQAASESSGGDSGSGGSGDYGDWGDDSGDDGGDFG</sequence>
<dbReference type="Proteomes" id="UP001601444">
    <property type="component" value="Unassembled WGS sequence"/>
</dbReference>
<feature type="compositionally biased region" description="Gly residues" evidence="1">
    <location>
        <begin position="138"/>
        <end position="149"/>
    </location>
</feature>
<accession>A0ABW6PVH7</accession>
<proteinExistence type="predicted"/>
<dbReference type="EMBL" id="JBIAMX010000021">
    <property type="protein sequence ID" value="MFF0546402.1"/>
    <property type="molecule type" value="Genomic_DNA"/>
</dbReference>
<evidence type="ECO:0000313" key="2">
    <source>
        <dbReference type="EMBL" id="MFF0546402.1"/>
    </source>
</evidence>
<dbReference type="RefSeq" id="WP_387702761.1">
    <property type="nucleotide sequence ID" value="NZ_JBIAMX010000021.1"/>
</dbReference>
<reference evidence="2 3" key="1">
    <citation type="submission" date="2024-10" db="EMBL/GenBank/DDBJ databases">
        <title>The Natural Products Discovery Center: Release of the First 8490 Sequenced Strains for Exploring Actinobacteria Biosynthetic Diversity.</title>
        <authorList>
            <person name="Kalkreuter E."/>
            <person name="Kautsar S.A."/>
            <person name="Yang D."/>
            <person name="Bader C.D."/>
            <person name="Teijaro C.N."/>
            <person name="Fluegel L."/>
            <person name="Davis C.M."/>
            <person name="Simpson J.R."/>
            <person name="Lauterbach L."/>
            <person name="Steele A.D."/>
            <person name="Gui C."/>
            <person name="Meng S."/>
            <person name="Li G."/>
            <person name="Viehrig K."/>
            <person name="Ye F."/>
            <person name="Su P."/>
            <person name="Kiefer A.F."/>
            <person name="Nichols A."/>
            <person name="Cepeda A.J."/>
            <person name="Yan W."/>
            <person name="Fan B."/>
            <person name="Jiang Y."/>
            <person name="Adhikari A."/>
            <person name="Zheng C.-J."/>
            <person name="Schuster L."/>
            <person name="Cowan T.M."/>
            <person name="Smanski M.J."/>
            <person name="Chevrette M.G."/>
            <person name="De Carvalho L.P.S."/>
            <person name="Shen B."/>
        </authorList>
    </citation>
    <scope>NUCLEOTIDE SEQUENCE [LARGE SCALE GENOMIC DNA]</scope>
    <source>
        <strain evidence="2 3">NPDC004045</strain>
    </source>
</reference>
<evidence type="ECO:0000313" key="3">
    <source>
        <dbReference type="Proteomes" id="UP001601444"/>
    </source>
</evidence>
<evidence type="ECO:0000256" key="1">
    <source>
        <dbReference type="SAM" id="MobiDB-lite"/>
    </source>
</evidence>
<comment type="caution">
    <text evidence="2">The sequence shown here is derived from an EMBL/GenBank/DDBJ whole genome shotgun (WGS) entry which is preliminary data.</text>
</comment>
<name>A0ABW6PVH7_9NOCA</name>
<feature type="region of interest" description="Disordered" evidence="1">
    <location>
        <begin position="120"/>
        <end position="163"/>
    </location>
</feature>
<feature type="compositionally biased region" description="Acidic residues" evidence="1">
    <location>
        <begin position="150"/>
        <end position="163"/>
    </location>
</feature>